<sequence>MKINTNHSLELDSFTTTPYVHAYPPTYLVMFAYFQLYRSSYIHGESTPIPNENQRTDQKEQKGN</sequence>
<evidence type="ECO:0000313" key="3">
    <source>
        <dbReference type="Proteomes" id="UP000184304"/>
    </source>
</evidence>
<feature type="non-terminal residue" evidence="2">
    <location>
        <position position="64"/>
    </location>
</feature>
<proteinExistence type="predicted"/>
<protein>
    <submittedName>
        <fullName evidence="2">Uncharacterized protein</fullName>
    </submittedName>
</protein>
<reference evidence="3" key="1">
    <citation type="journal article" date="2017" name="Genome Biol.">
        <title>Comparative genomics reveals high biological diversity and specific adaptations in the industrially and medically important fungal genus Aspergillus.</title>
        <authorList>
            <person name="de Vries R.P."/>
            <person name="Riley R."/>
            <person name="Wiebenga A."/>
            <person name="Aguilar-Osorio G."/>
            <person name="Amillis S."/>
            <person name="Uchima C.A."/>
            <person name="Anderluh G."/>
            <person name="Asadollahi M."/>
            <person name="Askin M."/>
            <person name="Barry K."/>
            <person name="Battaglia E."/>
            <person name="Bayram O."/>
            <person name="Benocci T."/>
            <person name="Braus-Stromeyer S.A."/>
            <person name="Caldana C."/>
            <person name="Canovas D."/>
            <person name="Cerqueira G.C."/>
            <person name="Chen F."/>
            <person name="Chen W."/>
            <person name="Choi C."/>
            <person name="Clum A."/>
            <person name="Dos Santos R.A."/>
            <person name="Damasio A.R."/>
            <person name="Diallinas G."/>
            <person name="Emri T."/>
            <person name="Fekete E."/>
            <person name="Flipphi M."/>
            <person name="Freyberg S."/>
            <person name="Gallo A."/>
            <person name="Gournas C."/>
            <person name="Habgood R."/>
            <person name="Hainaut M."/>
            <person name="Harispe M.L."/>
            <person name="Henrissat B."/>
            <person name="Hilden K.S."/>
            <person name="Hope R."/>
            <person name="Hossain A."/>
            <person name="Karabika E."/>
            <person name="Karaffa L."/>
            <person name="Karanyi Z."/>
            <person name="Krasevec N."/>
            <person name="Kuo A."/>
            <person name="Kusch H."/>
            <person name="LaButti K."/>
            <person name="Lagendijk E.L."/>
            <person name="Lapidus A."/>
            <person name="Levasseur A."/>
            <person name="Lindquist E."/>
            <person name="Lipzen A."/>
            <person name="Logrieco A.F."/>
            <person name="MacCabe A."/>
            <person name="Maekelae M.R."/>
            <person name="Malavazi I."/>
            <person name="Melin P."/>
            <person name="Meyer V."/>
            <person name="Mielnichuk N."/>
            <person name="Miskei M."/>
            <person name="Molnar A.P."/>
            <person name="Mule G."/>
            <person name="Ngan C.Y."/>
            <person name="Orejas M."/>
            <person name="Orosz E."/>
            <person name="Ouedraogo J.P."/>
            <person name="Overkamp K.M."/>
            <person name="Park H.-S."/>
            <person name="Perrone G."/>
            <person name="Piumi F."/>
            <person name="Punt P.J."/>
            <person name="Ram A.F."/>
            <person name="Ramon A."/>
            <person name="Rauscher S."/>
            <person name="Record E."/>
            <person name="Riano-Pachon D.M."/>
            <person name="Robert V."/>
            <person name="Roehrig J."/>
            <person name="Ruller R."/>
            <person name="Salamov A."/>
            <person name="Salih N.S."/>
            <person name="Samson R.A."/>
            <person name="Sandor E."/>
            <person name="Sanguinetti M."/>
            <person name="Schuetze T."/>
            <person name="Sepcic K."/>
            <person name="Shelest E."/>
            <person name="Sherlock G."/>
            <person name="Sophianopoulou V."/>
            <person name="Squina F.M."/>
            <person name="Sun H."/>
            <person name="Susca A."/>
            <person name="Todd R.B."/>
            <person name="Tsang A."/>
            <person name="Unkles S.E."/>
            <person name="van de Wiele N."/>
            <person name="van Rossen-Uffink D."/>
            <person name="Oliveira J.V."/>
            <person name="Vesth T.C."/>
            <person name="Visser J."/>
            <person name="Yu J.-H."/>
            <person name="Zhou M."/>
            <person name="Andersen M.R."/>
            <person name="Archer D.B."/>
            <person name="Baker S.E."/>
            <person name="Benoit I."/>
            <person name="Brakhage A.A."/>
            <person name="Braus G.H."/>
            <person name="Fischer R."/>
            <person name="Frisvad J.C."/>
            <person name="Goldman G.H."/>
            <person name="Houbraken J."/>
            <person name="Oakley B."/>
            <person name="Pocsi I."/>
            <person name="Scazzocchio C."/>
            <person name="Seiboth B."/>
            <person name="vanKuyk P.A."/>
            <person name="Wortman J."/>
            <person name="Dyer P.S."/>
            <person name="Grigoriev I.V."/>
        </authorList>
    </citation>
    <scope>NUCLEOTIDE SEQUENCE [LARGE SCALE GENOMIC DNA]</scope>
    <source>
        <strain evidence="3">CBS 134.48</strain>
    </source>
</reference>
<accession>A0A1L9NBF7</accession>
<keyword evidence="3" id="KW-1185">Reference proteome</keyword>
<dbReference type="EMBL" id="KV878187">
    <property type="protein sequence ID" value="OJI86613.1"/>
    <property type="molecule type" value="Genomic_DNA"/>
</dbReference>
<gene>
    <name evidence="2" type="ORF">ASPTUDRAFT_39559</name>
</gene>
<organism evidence="2 3">
    <name type="scientific">Aspergillus tubingensis (strain CBS 134.48)</name>
    <dbReference type="NCBI Taxonomy" id="767770"/>
    <lineage>
        <taxon>Eukaryota</taxon>
        <taxon>Fungi</taxon>
        <taxon>Dikarya</taxon>
        <taxon>Ascomycota</taxon>
        <taxon>Pezizomycotina</taxon>
        <taxon>Eurotiomycetes</taxon>
        <taxon>Eurotiomycetidae</taxon>
        <taxon>Eurotiales</taxon>
        <taxon>Aspergillaceae</taxon>
        <taxon>Aspergillus</taxon>
        <taxon>Aspergillus subgen. Circumdati</taxon>
    </lineage>
</organism>
<feature type="compositionally biased region" description="Basic and acidic residues" evidence="1">
    <location>
        <begin position="54"/>
        <end position="64"/>
    </location>
</feature>
<evidence type="ECO:0000256" key="1">
    <source>
        <dbReference type="SAM" id="MobiDB-lite"/>
    </source>
</evidence>
<name>A0A1L9NBF7_ASPTC</name>
<feature type="region of interest" description="Disordered" evidence="1">
    <location>
        <begin position="44"/>
        <end position="64"/>
    </location>
</feature>
<evidence type="ECO:0000313" key="2">
    <source>
        <dbReference type="EMBL" id="OJI86613.1"/>
    </source>
</evidence>
<dbReference type="VEuPathDB" id="FungiDB:ASPTUDRAFT_39559"/>
<dbReference type="AlphaFoldDB" id="A0A1L9NBF7"/>
<dbReference type="Proteomes" id="UP000184304">
    <property type="component" value="Unassembled WGS sequence"/>
</dbReference>